<protein>
    <recommendedName>
        <fullName evidence="1">CRAL-TRIO domain-containing protein</fullName>
    </recommendedName>
</protein>
<dbReference type="CDD" id="cd00170">
    <property type="entry name" value="SEC14"/>
    <property type="match status" value="1"/>
</dbReference>
<reference evidence="2 3" key="1">
    <citation type="submission" date="2021-07" db="EMBL/GenBank/DDBJ databases">
        <title>The Aristolochia fimbriata genome: insights into angiosperm evolution, floral development and chemical biosynthesis.</title>
        <authorList>
            <person name="Jiao Y."/>
        </authorList>
    </citation>
    <scope>NUCLEOTIDE SEQUENCE [LARGE SCALE GENOMIC DNA]</scope>
    <source>
        <strain evidence="2">IBCAS-2021</strain>
        <tissue evidence="2">Leaf</tissue>
    </source>
</reference>
<dbReference type="PANTHER" id="PTHR45824">
    <property type="entry name" value="GH16843P"/>
    <property type="match status" value="1"/>
</dbReference>
<accession>A0AAV7FBV4</accession>
<dbReference type="Pfam" id="PF00650">
    <property type="entry name" value="CRAL_TRIO"/>
    <property type="match status" value="1"/>
</dbReference>
<dbReference type="Proteomes" id="UP000825729">
    <property type="component" value="Unassembled WGS sequence"/>
</dbReference>
<dbReference type="EMBL" id="JAINDJ010000002">
    <property type="protein sequence ID" value="KAG9458474.1"/>
    <property type="molecule type" value="Genomic_DNA"/>
</dbReference>
<dbReference type="InterPro" id="IPR036865">
    <property type="entry name" value="CRAL-TRIO_dom_sf"/>
</dbReference>
<dbReference type="SMART" id="SM01100">
    <property type="entry name" value="CRAL_TRIO_N"/>
    <property type="match status" value="1"/>
</dbReference>
<gene>
    <name evidence="2" type="ORF">H6P81_002982</name>
</gene>
<dbReference type="PANTHER" id="PTHR45824:SF18">
    <property type="entry name" value="OS01G0264700 PROTEIN"/>
    <property type="match status" value="1"/>
</dbReference>
<dbReference type="Pfam" id="PF03765">
    <property type="entry name" value="CRAL_TRIO_N"/>
    <property type="match status" value="1"/>
</dbReference>
<evidence type="ECO:0000259" key="1">
    <source>
        <dbReference type="PROSITE" id="PS50191"/>
    </source>
</evidence>
<dbReference type="InterPro" id="IPR011074">
    <property type="entry name" value="CRAL/TRIO_N_dom"/>
</dbReference>
<comment type="caution">
    <text evidence="2">The sequence shown here is derived from an EMBL/GenBank/DDBJ whole genome shotgun (WGS) entry which is preliminary data.</text>
</comment>
<dbReference type="GO" id="GO:0008526">
    <property type="term" value="F:phosphatidylinositol transfer activity"/>
    <property type="evidence" value="ECO:0007669"/>
    <property type="project" value="TreeGrafter"/>
</dbReference>
<name>A0AAV7FBV4_ARIFI</name>
<dbReference type="AlphaFoldDB" id="A0AAV7FBV4"/>
<dbReference type="InterPro" id="IPR036273">
    <property type="entry name" value="CRAL/TRIO_N_dom_sf"/>
</dbReference>
<evidence type="ECO:0000313" key="3">
    <source>
        <dbReference type="Proteomes" id="UP000825729"/>
    </source>
</evidence>
<organism evidence="2 3">
    <name type="scientific">Aristolochia fimbriata</name>
    <name type="common">White veined hardy Dutchman's pipe vine</name>
    <dbReference type="NCBI Taxonomy" id="158543"/>
    <lineage>
        <taxon>Eukaryota</taxon>
        <taxon>Viridiplantae</taxon>
        <taxon>Streptophyta</taxon>
        <taxon>Embryophyta</taxon>
        <taxon>Tracheophyta</taxon>
        <taxon>Spermatophyta</taxon>
        <taxon>Magnoliopsida</taxon>
        <taxon>Magnoliidae</taxon>
        <taxon>Piperales</taxon>
        <taxon>Aristolochiaceae</taxon>
        <taxon>Aristolochia</taxon>
    </lineage>
</organism>
<feature type="domain" description="CRAL-TRIO" evidence="1">
    <location>
        <begin position="82"/>
        <end position="245"/>
    </location>
</feature>
<dbReference type="InterPro" id="IPR001251">
    <property type="entry name" value="CRAL-TRIO_dom"/>
</dbReference>
<proteinExistence type="predicted"/>
<dbReference type="SUPFAM" id="SSF46938">
    <property type="entry name" value="CRAL/TRIO N-terminal domain"/>
    <property type="match status" value="1"/>
</dbReference>
<dbReference type="SMART" id="SM00516">
    <property type="entry name" value="SEC14"/>
    <property type="match status" value="1"/>
</dbReference>
<dbReference type="Gene3D" id="3.40.525.10">
    <property type="entry name" value="CRAL-TRIO lipid binding domain"/>
    <property type="match status" value="1"/>
</dbReference>
<dbReference type="PROSITE" id="PS50191">
    <property type="entry name" value="CRAL_TRIO"/>
    <property type="match status" value="1"/>
</dbReference>
<dbReference type="SUPFAM" id="SSF52087">
    <property type="entry name" value="CRAL/TRIO domain"/>
    <property type="match status" value="1"/>
</dbReference>
<sequence>MSFLKFKGSNMDKVSPEDEQQCKINEVRKLLGPLTEESASFCSDASISRFLRANNWDSKKASKMLKETVKWRLAYKPHQIRWEDIAQEAETGKLYIANYIDKKGRTVIVLRPGFQSSKSRVGQIKFLVYSLENAIYSMAPSQDDMVWLIDFTNWNLSSSLVKVMEETTCILKYYYPERLALTIVYNPPKVFQSFWKIVKPWLSSKATQKVRFVHSNDPGCQKIMEDLFDKEMLESALGTSYSDEFCFKAYAERMKKEEKFANQKLDVLISLPGQQPSLESVVEEPEM</sequence>
<dbReference type="InterPro" id="IPR052578">
    <property type="entry name" value="PI_Transfer_CRAL-TRIO"/>
</dbReference>
<keyword evidence="3" id="KW-1185">Reference proteome</keyword>
<evidence type="ECO:0000313" key="2">
    <source>
        <dbReference type="EMBL" id="KAG9458474.1"/>
    </source>
</evidence>